<dbReference type="Gene3D" id="3.40.1090.10">
    <property type="entry name" value="Cytosolic phospholipase A2 catalytic domain"/>
    <property type="match status" value="1"/>
</dbReference>
<evidence type="ECO:0000313" key="7">
    <source>
        <dbReference type="Proteomes" id="UP001240150"/>
    </source>
</evidence>
<feature type="active site" description="Nucleophile" evidence="4">
    <location>
        <position position="42"/>
    </location>
</feature>
<dbReference type="PANTHER" id="PTHR14226">
    <property type="entry name" value="NEUROPATHY TARGET ESTERASE/SWISS CHEESE D.MELANOGASTER"/>
    <property type="match status" value="1"/>
</dbReference>
<feature type="active site" description="Proton acceptor" evidence="4">
    <location>
        <position position="156"/>
    </location>
</feature>
<evidence type="ECO:0000256" key="4">
    <source>
        <dbReference type="PROSITE-ProRule" id="PRU01161"/>
    </source>
</evidence>
<keyword evidence="3 4" id="KW-0443">Lipid metabolism</keyword>
<keyword evidence="1 4" id="KW-0378">Hydrolase</keyword>
<dbReference type="SUPFAM" id="SSF52151">
    <property type="entry name" value="FabD/lysophospholipase-like"/>
    <property type="match status" value="1"/>
</dbReference>
<dbReference type="PROSITE" id="PS51635">
    <property type="entry name" value="PNPLA"/>
    <property type="match status" value="1"/>
</dbReference>
<dbReference type="PANTHER" id="PTHR14226:SF76">
    <property type="entry name" value="NTE FAMILY PROTEIN RSSA"/>
    <property type="match status" value="1"/>
</dbReference>
<feature type="short sequence motif" description="GXSXG" evidence="4">
    <location>
        <begin position="40"/>
        <end position="44"/>
    </location>
</feature>
<keyword evidence="2 4" id="KW-0442">Lipid degradation</keyword>
<dbReference type="Proteomes" id="UP001240150">
    <property type="component" value="Chromosome"/>
</dbReference>
<evidence type="ECO:0000256" key="2">
    <source>
        <dbReference type="ARBA" id="ARBA00022963"/>
    </source>
</evidence>
<gene>
    <name evidence="6" type="ORF">ACTOB_003027</name>
</gene>
<name>A0ABY8WPL9_9ACTN</name>
<dbReference type="Pfam" id="PF01734">
    <property type="entry name" value="Patatin"/>
    <property type="match status" value="1"/>
</dbReference>
<evidence type="ECO:0000256" key="3">
    <source>
        <dbReference type="ARBA" id="ARBA00023098"/>
    </source>
</evidence>
<dbReference type="RefSeq" id="WP_284920815.1">
    <property type="nucleotide sequence ID" value="NZ_CP126980.1"/>
</dbReference>
<dbReference type="InterPro" id="IPR002641">
    <property type="entry name" value="PNPLA_dom"/>
</dbReference>
<dbReference type="EMBL" id="CP126980">
    <property type="protein sequence ID" value="WIM99377.1"/>
    <property type="molecule type" value="Genomic_DNA"/>
</dbReference>
<sequence length="310" mass="32737">MSRTRRVALALGSGGARGYAHVGAAQVLAERGFEVAAVAGSSMGALVGGVLAAGRLTEFADWASGLKQRDVVRLIDPKWASPGAMAADRLVNRLNDFLTDVQIEDLPIPYTAVATDIAARREVWFQKGPLRSAVRASIAIPGVITPVVINGRLLADGGMLNPVPIEPTAAAGADLTIAVSLQAPRPPSEPAAPVRATAEAPWLEDWAVRLRQVFRRSPTEPAAAEPLADALPADLRIADVLSLSLDAMQDLIARYRMAGLPPDIQIAIPVSACRVMDFHRAAEMIEVGRELTGRALDDWAAGSRVGLSRG</sequence>
<comment type="caution">
    <text evidence="4">Lacks conserved residue(s) required for the propagation of feature annotation.</text>
</comment>
<feature type="short sequence motif" description="DGA/G" evidence="4">
    <location>
        <begin position="156"/>
        <end position="158"/>
    </location>
</feature>
<feature type="domain" description="PNPLA" evidence="5">
    <location>
        <begin position="9"/>
        <end position="169"/>
    </location>
</feature>
<protein>
    <submittedName>
        <fullName evidence="6">Patatin-like phospholipase family protein</fullName>
    </submittedName>
</protein>
<keyword evidence="7" id="KW-1185">Reference proteome</keyword>
<reference evidence="6 7" key="1">
    <citation type="submission" date="2023-06" db="EMBL/GenBank/DDBJ databases">
        <authorList>
            <person name="Yushchuk O."/>
            <person name="Binda E."/>
            <person name="Ruckert-Reed C."/>
            <person name="Fedorenko V."/>
            <person name="Kalinowski J."/>
            <person name="Marinelli F."/>
        </authorList>
    </citation>
    <scope>NUCLEOTIDE SEQUENCE [LARGE SCALE GENOMIC DNA]</scope>
    <source>
        <strain evidence="6 7">NRRL 3884</strain>
    </source>
</reference>
<proteinExistence type="predicted"/>
<evidence type="ECO:0000259" key="5">
    <source>
        <dbReference type="PROSITE" id="PS51635"/>
    </source>
</evidence>
<accession>A0ABY8WPL9</accession>
<dbReference type="InterPro" id="IPR016035">
    <property type="entry name" value="Acyl_Trfase/lysoPLipase"/>
</dbReference>
<organism evidence="6 7">
    <name type="scientific">Actinoplanes oblitus</name>
    <dbReference type="NCBI Taxonomy" id="3040509"/>
    <lineage>
        <taxon>Bacteria</taxon>
        <taxon>Bacillati</taxon>
        <taxon>Actinomycetota</taxon>
        <taxon>Actinomycetes</taxon>
        <taxon>Micromonosporales</taxon>
        <taxon>Micromonosporaceae</taxon>
        <taxon>Actinoplanes</taxon>
    </lineage>
</organism>
<evidence type="ECO:0000256" key="1">
    <source>
        <dbReference type="ARBA" id="ARBA00022801"/>
    </source>
</evidence>
<evidence type="ECO:0000313" key="6">
    <source>
        <dbReference type="EMBL" id="WIM99377.1"/>
    </source>
</evidence>
<dbReference type="InterPro" id="IPR050301">
    <property type="entry name" value="NTE"/>
</dbReference>